<feature type="transmembrane region" description="Helical" evidence="1">
    <location>
        <begin position="127"/>
        <end position="145"/>
    </location>
</feature>
<evidence type="ECO:0000256" key="1">
    <source>
        <dbReference type="SAM" id="Phobius"/>
    </source>
</evidence>
<keyword evidence="1" id="KW-0812">Transmembrane</keyword>
<evidence type="ECO:0000313" key="2">
    <source>
        <dbReference type="EMBL" id="MCU6766683.1"/>
    </source>
</evidence>
<sequence>MDRRGFLDILESQLTGQMHEGKIAAHLRYYEDYIQSQVMKGRSEQDVLNELGDPRLIARTLLDTDTDNGNISYEEYSTEDSGFSGDSYSEDKRQVHSFQDKPWYEKLISLVIFVGILSVLIRMIGRIMPSLVMIALGVYVISFLFRRR</sequence>
<dbReference type="EMBL" id="JAOQJL010000037">
    <property type="protein sequence ID" value="MCU6766683.1"/>
    <property type="molecule type" value="Genomic_DNA"/>
</dbReference>
<accession>A0ABT2TWR3</accession>
<organism evidence="2 3">
    <name type="scientific">Blautia ammoniilytica</name>
    <dbReference type="NCBI Taxonomy" id="2981782"/>
    <lineage>
        <taxon>Bacteria</taxon>
        <taxon>Bacillati</taxon>
        <taxon>Bacillota</taxon>
        <taxon>Clostridia</taxon>
        <taxon>Lachnospirales</taxon>
        <taxon>Lachnospiraceae</taxon>
        <taxon>Blautia</taxon>
    </lineage>
</organism>
<gene>
    <name evidence="2" type="ORF">OCV61_14945</name>
</gene>
<dbReference type="Pfam" id="PF22564">
    <property type="entry name" value="HAAS"/>
    <property type="match status" value="1"/>
</dbReference>
<name>A0ABT2TWR3_9FIRM</name>
<proteinExistence type="predicted"/>
<keyword evidence="1" id="KW-0472">Membrane</keyword>
<protein>
    <submittedName>
        <fullName evidence="2">DUF1700 domain-containing protein</fullName>
    </submittedName>
</protein>
<keyword evidence="1" id="KW-1133">Transmembrane helix</keyword>
<evidence type="ECO:0000313" key="3">
    <source>
        <dbReference type="Proteomes" id="UP001652409"/>
    </source>
</evidence>
<feature type="transmembrane region" description="Helical" evidence="1">
    <location>
        <begin position="103"/>
        <end position="121"/>
    </location>
</feature>
<comment type="caution">
    <text evidence="2">The sequence shown here is derived from an EMBL/GenBank/DDBJ whole genome shotgun (WGS) entry which is preliminary data.</text>
</comment>
<reference evidence="2 3" key="1">
    <citation type="journal article" date="2021" name="ISME Commun">
        <title>Automated analysis of genomic sequences facilitates high-throughput and comprehensive description of bacteria.</title>
        <authorList>
            <person name="Hitch T.C.A."/>
        </authorList>
    </citation>
    <scope>NUCLEOTIDE SEQUENCE [LARGE SCALE GENOMIC DNA]</scope>
    <source>
        <strain evidence="2 3">Sanger_23</strain>
    </source>
</reference>
<dbReference type="RefSeq" id="WP_262583127.1">
    <property type="nucleotide sequence ID" value="NZ_JAOQJL010000037.1"/>
</dbReference>
<keyword evidence="3" id="KW-1185">Reference proteome</keyword>
<dbReference type="Proteomes" id="UP001652409">
    <property type="component" value="Unassembled WGS sequence"/>
</dbReference>